<feature type="transmembrane region" description="Helical" evidence="2">
    <location>
        <begin position="12"/>
        <end position="35"/>
    </location>
</feature>
<keyword evidence="2" id="KW-0812">Transmembrane</keyword>
<evidence type="ECO:0000256" key="2">
    <source>
        <dbReference type="SAM" id="Phobius"/>
    </source>
</evidence>
<feature type="transmembrane region" description="Helical" evidence="2">
    <location>
        <begin position="47"/>
        <end position="67"/>
    </location>
</feature>
<gene>
    <name evidence="3" type="ORF">H4R34_002183</name>
</gene>
<reference evidence="3" key="1">
    <citation type="submission" date="2022-07" db="EMBL/GenBank/DDBJ databases">
        <title>Phylogenomic reconstructions and comparative analyses of Kickxellomycotina fungi.</title>
        <authorList>
            <person name="Reynolds N.K."/>
            <person name="Stajich J.E."/>
            <person name="Barry K."/>
            <person name="Grigoriev I.V."/>
            <person name="Crous P."/>
            <person name="Smith M.E."/>
        </authorList>
    </citation>
    <scope>NUCLEOTIDE SEQUENCE</scope>
    <source>
        <strain evidence="3">RSA 567</strain>
    </source>
</reference>
<dbReference type="EMBL" id="JANBQB010000136">
    <property type="protein sequence ID" value="KAJ1981147.1"/>
    <property type="molecule type" value="Genomic_DNA"/>
</dbReference>
<comment type="caution">
    <text evidence="3">The sequence shown here is derived from an EMBL/GenBank/DDBJ whole genome shotgun (WGS) entry which is preliminary data.</text>
</comment>
<keyword evidence="4" id="KW-1185">Reference proteome</keyword>
<evidence type="ECO:0000256" key="1">
    <source>
        <dbReference type="SAM" id="MobiDB-lite"/>
    </source>
</evidence>
<sequence>MFVAYDPALITLARVLNSLSIGGSLAVVGASVLLNRWSGKLIDRVSFRLKVLLSALAGCFAACQLFNQTAAEWALREFQATGRDGVLTTSPSTHQNEQRQLRDDRVTSIFDLLQTTTVAEGVSVFSAWVVLLGALLLLLFTVFLIFQSHLELHGTTERLDMLPRKMLQYRKNERFYWWSGASIAVGLSVLPLVVGRLGFDPLSGRAWFQAQFAHSGYALLWLWVSYGLWVVVVGSFALYSLIWSANFAHSYRHSATRAVNDAYMQAQKVLSPPSMRDSSPSFEIYKDYTYRFCLRRSERSSVMSGSFTNINMLSAYYATANSAMVYRFIFSLALYSLYPLVCFVLPIVHDTMQLWNLTAQPTGLTWVACVLSSSQGIWLLGVFLTDPILRKAWRAYRQDVYERQRARELAARHGMLLSNDVIQSPFTDRAESFVHIQSPTVSSAPSDHTVCEPSPTHSQGKLSWQSVGSLRSLWSAKSSPSTDRLDSAGLVRSHSLDTMVLAFPSATDPHDDPLPSTNPSCLSLPKEWKPPTVPANDSDDKNSFGIVSPQPPMNQFAQSQAVQPRCKPGLSCQILEWFALRRPNRASGQSVDRVIALHSSPSPDGPTTLANCAGPYSNATFGASRGQPRSPEPAINPRSISMVISQFSDPVAATTTDYMVDPPYWATLHVNYGPPHLV</sequence>
<name>A0A9W8B8J7_9FUNG</name>
<proteinExistence type="predicted"/>
<feature type="transmembrane region" description="Helical" evidence="2">
    <location>
        <begin position="125"/>
        <end position="146"/>
    </location>
</feature>
<feature type="transmembrane region" description="Helical" evidence="2">
    <location>
        <begin position="219"/>
        <end position="242"/>
    </location>
</feature>
<keyword evidence="2" id="KW-0472">Membrane</keyword>
<accession>A0A9W8B8J7</accession>
<evidence type="ECO:0000313" key="3">
    <source>
        <dbReference type="EMBL" id="KAJ1981147.1"/>
    </source>
</evidence>
<feature type="transmembrane region" description="Helical" evidence="2">
    <location>
        <begin position="363"/>
        <end position="384"/>
    </location>
</feature>
<protein>
    <submittedName>
        <fullName evidence="3">Uncharacterized protein</fullName>
    </submittedName>
</protein>
<dbReference type="Proteomes" id="UP001151582">
    <property type="component" value="Unassembled WGS sequence"/>
</dbReference>
<feature type="transmembrane region" description="Helical" evidence="2">
    <location>
        <begin position="328"/>
        <end position="348"/>
    </location>
</feature>
<dbReference type="OrthoDB" id="5563259at2759"/>
<dbReference type="AlphaFoldDB" id="A0A9W8B8J7"/>
<feature type="region of interest" description="Disordered" evidence="1">
    <location>
        <begin position="440"/>
        <end position="462"/>
    </location>
</feature>
<keyword evidence="2" id="KW-1133">Transmembrane helix</keyword>
<organism evidence="3 4">
    <name type="scientific">Dimargaris verticillata</name>
    <dbReference type="NCBI Taxonomy" id="2761393"/>
    <lineage>
        <taxon>Eukaryota</taxon>
        <taxon>Fungi</taxon>
        <taxon>Fungi incertae sedis</taxon>
        <taxon>Zoopagomycota</taxon>
        <taxon>Kickxellomycotina</taxon>
        <taxon>Dimargaritomycetes</taxon>
        <taxon>Dimargaritales</taxon>
        <taxon>Dimargaritaceae</taxon>
        <taxon>Dimargaris</taxon>
    </lineage>
</organism>
<feature type="transmembrane region" description="Helical" evidence="2">
    <location>
        <begin position="175"/>
        <end position="199"/>
    </location>
</feature>
<evidence type="ECO:0000313" key="4">
    <source>
        <dbReference type="Proteomes" id="UP001151582"/>
    </source>
</evidence>